<dbReference type="Proteomes" id="UP001460270">
    <property type="component" value="Unassembled WGS sequence"/>
</dbReference>
<evidence type="ECO:0000313" key="2">
    <source>
        <dbReference type="EMBL" id="KAK7907164.1"/>
    </source>
</evidence>
<sequence>MADTQPDVAEAAAGELTVASLEATLQKFFAKADKQAEERFERLESQFETLNVILAEHTKELESQRKIATSLQAQMKAVGITTAKHDEMLKQLLDKITSQEDRMRRENLRIRNLKEGEEQGNALAYLMRSFPKWFPEMAGNPPAHRIGPPRKSPDKPRTMILKCLRFTDRDRILQSARKNDVEVAGQKLRFTPDFSDATAQRRRPCYPVMDRARRTGLSSFSAVSCCHLN</sequence>
<keyword evidence="1" id="KW-0175">Coiled coil</keyword>
<evidence type="ECO:0000313" key="3">
    <source>
        <dbReference type="Proteomes" id="UP001460270"/>
    </source>
</evidence>
<organism evidence="2 3">
    <name type="scientific">Mugilogobius chulae</name>
    <name type="common">yellowstripe goby</name>
    <dbReference type="NCBI Taxonomy" id="88201"/>
    <lineage>
        <taxon>Eukaryota</taxon>
        <taxon>Metazoa</taxon>
        <taxon>Chordata</taxon>
        <taxon>Craniata</taxon>
        <taxon>Vertebrata</taxon>
        <taxon>Euteleostomi</taxon>
        <taxon>Actinopterygii</taxon>
        <taxon>Neopterygii</taxon>
        <taxon>Teleostei</taxon>
        <taxon>Neoteleostei</taxon>
        <taxon>Acanthomorphata</taxon>
        <taxon>Gobiaria</taxon>
        <taxon>Gobiiformes</taxon>
        <taxon>Gobioidei</taxon>
        <taxon>Gobiidae</taxon>
        <taxon>Gobionellinae</taxon>
        <taxon>Mugilogobius</taxon>
    </lineage>
</organism>
<accession>A0AAW0NVP8</accession>
<dbReference type="Gene3D" id="3.30.70.1820">
    <property type="entry name" value="L1 transposable element, RRM domain"/>
    <property type="match status" value="1"/>
</dbReference>
<name>A0AAW0NVP8_9GOBI</name>
<dbReference type="EMBL" id="JBBPFD010000011">
    <property type="protein sequence ID" value="KAK7907164.1"/>
    <property type="molecule type" value="Genomic_DNA"/>
</dbReference>
<feature type="coiled-coil region" evidence="1">
    <location>
        <begin position="40"/>
        <end position="109"/>
    </location>
</feature>
<gene>
    <name evidence="2" type="ORF">WMY93_015776</name>
</gene>
<protein>
    <submittedName>
        <fullName evidence="2">Uncharacterized protein</fullName>
    </submittedName>
</protein>
<keyword evidence="3" id="KW-1185">Reference proteome</keyword>
<proteinExistence type="predicted"/>
<reference evidence="3" key="1">
    <citation type="submission" date="2024-04" db="EMBL/GenBank/DDBJ databases">
        <title>Salinicola lusitanus LLJ914,a marine bacterium isolated from the Okinawa Trough.</title>
        <authorList>
            <person name="Li J."/>
        </authorList>
    </citation>
    <scope>NUCLEOTIDE SEQUENCE [LARGE SCALE GENOMIC DNA]</scope>
</reference>
<comment type="caution">
    <text evidence="2">The sequence shown here is derived from an EMBL/GenBank/DDBJ whole genome shotgun (WGS) entry which is preliminary data.</text>
</comment>
<dbReference type="InterPro" id="IPR004244">
    <property type="entry name" value="Transposase_22"/>
</dbReference>
<dbReference type="PANTHER" id="PTHR11505">
    <property type="entry name" value="L1 TRANSPOSABLE ELEMENT-RELATED"/>
    <property type="match status" value="1"/>
</dbReference>
<evidence type="ECO:0000256" key="1">
    <source>
        <dbReference type="SAM" id="Coils"/>
    </source>
</evidence>
<dbReference type="AlphaFoldDB" id="A0AAW0NVP8"/>